<protein>
    <recommendedName>
        <fullName evidence="5">SHSP domain-containing protein</fullName>
    </recommendedName>
</protein>
<dbReference type="InterPro" id="IPR002068">
    <property type="entry name" value="A-crystallin/Hsp20_dom"/>
</dbReference>
<evidence type="ECO:0000256" key="3">
    <source>
        <dbReference type="RuleBase" id="RU003616"/>
    </source>
</evidence>
<reference evidence="6 7" key="1">
    <citation type="journal article" date="2014" name="PLoS ONE">
        <title>Global Analysis of Gene Expression Profiles in Physic Nut (Jatropha curcas L.) Seedlings Exposed to Salt Stress.</title>
        <authorList>
            <person name="Zhang L."/>
            <person name="Zhang C."/>
            <person name="Wu P."/>
            <person name="Chen Y."/>
            <person name="Li M."/>
            <person name="Jiang H."/>
            <person name="Wu G."/>
        </authorList>
    </citation>
    <scope>NUCLEOTIDE SEQUENCE [LARGE SCALE GENOMIC DNA]</scope>
    <source>
        <strain evidence="7">cv. GZQX0401</strain>
        <tissue evidence="6">Young leaves</tissue>
    </source>
</reference>
<name>A0A067KUC2_JATCU</name>
<evidence type="ECO:0000256" key="4">
    <source>
        <dbReference type="SAM" id="MobiDB-lite"/>
    </source>
</evidence>
<comment type="similarity">
    <text evidence="2 3">Belongs to the small heat shock protein (HSP20) family.</text>
</comment>
<dbReference type="Pfam" id="PF00011">
    <property type="entry name" value="HSP20"/>
    <property type="match status" value="1"/>
</dbReference>
<keyword evidence="7" id="KW-1185">Reference proteome</keyword>
<dbReference type="AlphaFoldDB" id="A0A067KUC2"/>
<dbReference type="Proteomes" id="UP000027138">
    <property type="component" value="Unassembled WGS sequence"/>
</dbReference>
<dbReference type="PROSITE" id="PS01031">
    <property type="entry name" value="SHSP"/>
    <property type="match status" value="1"/>
</dbReference>
<keyword evidence="1" id="KW-0346">Stress response</keyword>
<dbReference type="OrthoDB" id="1431247at2759"/>
<gene>
    <name evidence="6" type="ORF">JCGZ_03937</name>
</gene>
<feature type="domain" description="SHSP" evidence="5">
    <location>
        <begin position="134"/>
        <end position="234"/>
    </location>
</feature>
<dbReference type="InterPro" id="IPR031107">
    <property type="entry name" value="Small_HSP"/>
</dbReference>
<dbReference type="EMBL" id="KK914343">
    <property type="protein sequence ID" value="KDP39801.1"/>
    <property type="molecule type" value="Genomic_DNA"/>
</dbReference>
<dbReference type="InterPro" id="IPR008978">
    <property type="entry name" value="HSP20-like_chaperone"/>
</dbReference>
<dbReference type="STRING" id="180498.A0A067KUC2"/>
<dbReference type="Gene3D" id="2.60.40.790">
    <property type="match status" value="1"/>
</dbReference>
<accession>A0A067KUC2</accession>
<dbReference type="PANTHER" id="PTHR11527">
    <property type="entry name" value="HEAT-SHOCK PROTEIN 20 FAMILY MEMBER"/>
    <property type="match status" value="1"/>
</dbReference>
<feature type="region of interest" description="Disordered" evidence="4">
    <location>
        <begin position="85"/>
        <end position="105"/>
    </location>
</feature>
<evidence type="ECO:0000256" key="2">
    <source>
        <dbReference type="PROSITE-ProRule" id="PRU00285"/>
    </source>
</evidence>
<dbReference type="CDD" id="cd06464">
    <property type="entry name" value="ACD_sHsps-like"/>
    <property type="match status" value="1"/>
</dbReference>
<evidence type="ECO:0000259" key="5">
    <source>
        <dbReference type="PROSITE" id="PS01031"/>
    </source>
</evidence>
<evidence type="ECO:0000313" key="7">
    <source>
        <dbReference type="Proteomes" id="UP000027138"/>
    </source>
</evidence>
<evidence type="ECO:0000313" key="6">
    <source>
        <dbReference type="EMBL" id="KDP39801.1"/>
    </source>
</evidence>
<sequence length="234" mass="26398">MESEAVRRRMNMIAAHFVPNEDISPTHLLLPMNCSSSLNSVISRCDNRMYFARQSSASQGFFMRQASSTTDQQRQAEAPLFSRQTTIRNEPNLSNVEPFQSPVKDCKQPASESNFPCFARPTCIGRKNQSGAKNGIIEWSPRMDVAESGRGYVLTVEIPGVDVNDIRVEVNHRSLRIMGKRTIQCSNDSISAYHKREILQGPYQVEWPFPSDANKDKVSAQFLDGFLQIIIPKL</sequence>
<proteinExistence type="inferred from homology"/>
<evidence type="ECO:0000256" key="1">
    <source>
        <dbReference type="ARBA" id="ARBA00023016"/>
    </source>
</evidence>
<organism evidence="6 7">
    <name type="scientific">Jatropha curcas</name>
    <name type="common">Barbados nut</name>
    <dbReference type="NCBI Taxonomy" id="180498"/>
    <lineage>
        <taxon>Eukaryota</taxon>
        <taxon>Viridiplantae</taxon>
        <taxon>Streptophyta</taxon>
        <taxon>Embryophyta</taxon>
        <taxon>Tracheophyta</taxon>
        <taxon>Spermatophyta</taxon>
        <taxon>Magnoliopsida</taxon>
        <taxon>eudicotyledons</taxon>
        <taxon>Gunneridae</taxon>
        <taxon>Pentapetalae</taxon>
        <taxon>rosids</taxon>
        <taxon>fabids</taxon>
        <taxon>Malpighiales</taxon>
        <taxon>Euphorbiaceae</taxon>
        <taxon>Crotonoideae</taxon>
        <taxon>Jatropheae</taxon>
        <taxon>Jatropha</taxon>
    </lineage>
</organism>
<dbReference type="KEGG" id="jcu:105632425"/>
<feature type="compositionally biased region" description="Polar residues" evidence="4">
    <location>
        <begin position="85"/>
        <end position="98"/>
    </location>
</feature>
<dbReference type="SUPFAM" id="SSF49764">
    <property type="entry name" value="HSP20-like chaperones"/>
    <property type="match status" value="1"/>
</dbReference>